<evidence type="ECO:0000313" key="1">
    <source>
        <dbReference type="EMBL" id="MBX63634.1"/>
    </source>
</evidence>
<reference evidence="1" key="1">
    <citation type="submission" date="2018-02" db="EMBL/GenBank/DDBJ databases">
        <title>Rhizophora mucronata_Transcriptome.</title>
        <authorList>
            <person name="Meera S.P."/>
            <person name="Sreeshan A."/>
            <person name="Augustine A."/>
        </authorList>
    </citation>
    <scope>NUCLEOTIDE SEQUENCE</scope>
    <source>
        <tissue evidence="1">Leaf</tissue>
    </source>
</reference>
<accession>A0A2P2Q9M4</accession>
<organism evidence="1">
    <name type="scientific">Rhizophora mucronata</name>
    <name type="common">Asiatic mangrove</name>
    <dbReference type="NCBI Taxonomy" id="61149"/>
    <lineage>
        <taxon>Eukaryota</taxon>
        <taxon>Viridiplantae</taxon>
        <taxon>Streptophyta</taxon>
        <taxon>Embryophyta</taxon>
        <taxon>Tracheophyta</taxon>
        <taxon>Spermatophyta</taxon>
        <taxon>Magnoliopsida</taxon>
        <taxon>eudicotyledons</taxon>
        <taxon>Gunneridae</taxon>
        <taxon>Pentapetalae</taxon>
        <taxon>rosids</taxon>
        <taxon>fabids</taxon>
        <taxon>Malpighiales</taxon>
        <taxon>Rhizophoraceae</taxon>
        <taxon>Rhizophora</taxon>
    </lineage>
</organism>
<proteinExistence type="predicted"/>
<name>A0A2P2Q9M4_RHIMU</name>
<dbReference type="AlphaFoldDB" id="A0A2P2Q9M4"/>
<sequence>MECWVHFKIWFLLHRLQEWVEKRTEGICRVVHKLLEEKRPSGHKYIIDYVR</sequence>
<dbReference type="EMBL" id="GGEC01083150">
    <property type="protein sequence ID" value="MBX63634.1"/>
    <property type="molecule type" value="Transcribed_RNA"/>
</dbReference>
<protein>
    <submittedName>
        <fullName evidence="1">Uncharacterized protein</fullName>
    </submittedName>
</protein>